<accession>M4RSB8</accession>
<proteinExistence type="predicted"/>
<reference evidence="1 2" key="1">
    <citation type="journal article" date="2013" name="Genome Announc.">
        <title>Complete Genome Sequence of Glaciecola psychrophila Strain 170T.</title>
        <authorList>
            <person name="Yin J."/>
            <person name="Chen J."/>
            <person name="Liu G."/>
            <person name="Yu Y."/>
            <person name="Song L."/>
            <person name="Wang X."/>
            <person name="Qu X."/>
        </authorList>
    </citation>
    <scope>NUCLEOTIDE SEQUENCE [LARGE SCALE GENOMIC DNA]</scope>
    <source>
        <strain evidence="1 2">170</strain>
    </source>
</reference>
<name>M4RSB8_9ALTE</name>
<keyword evidence="2" id="KW-1185">Reference proteome</keyword>
<dbReference type="eggNOG" id="COG1596">
    <property type="taxonomic scope" value="Bacteria"/>
</dbReference>
<organism evidence="1 2">
    <name type="scientific">Paraglaciecola psychrophila 170</name>
    <dbReference type="NCBI Taxonomy" id="1129794"/>
    <lineage>
        <taxon>Bacteria</taxon>
        <taxon>Pseudomonadati</taxon>
        <taxon>Pseudomonadota</taxon>
        <taxon>Gammaproteobacteria</taxon>
        <taxon>Alteromonadales</taxon>
        <taxon>Alteromonadaceae</taxon>
        <taxon>Paraglaciecola</taxon>
    </lineage>
</organism>
<gene>
    <name evidence="1" type="ORF">C427_3439</name>
</gene>
<dbReference type="HOGENOM" id="CLU_3028164_0_0_6"/>
<evidence type="ECO:0000313" key="2">
    <source>
        <dbReference type="Proteomes" id="UP000011864"/>
    </source>
</evidence>
<dbReference type="KEGG" id="gps:C427_3439"/>
<dbReference type="PATRIC" id="fig|1129794.4.peg.3418"/>
<dbReference type="AlphaFoldDB" id="M4RSB8"/>
<dbReference type="RefSeq" id="WP_015430989.1">
    <property type="nucleotide sequence ID" value="NC_020514.1"/>
</dbReference>
<evidence type="ECO:0000313" key="1">
    <source>
        <dbReference type="EMBL" id="AGH45548.1"/>
    </source>
</evidence>
<protein>
    <submittedName>
        <fullName evidence="1">Polysaccharide biosynthesis/export protein</fullName>
    </submittedName>
</protein>
<dbReference type="STRING" id="1129794.C427_3439"/>
<dbReference type="Proteomes" id="UP000011864">
    <property type="component" value="Chromosome"/>
</dbReference>
<dbReference type="EMBL" id="CP003837">
    <property type="protein sequence ID" value="AGH45548.1"/>
    <property type="molecule type" value="Genomic_DNA"/>
</dbReference>
<sequence>MVPGSHFVGVDDGRETATLEQDLSNVRISVIDSGLIAQLKEQSQAQTQNQKTRQL</sequence>